<feature type="signal peptide" evidence="1">
    <location>
        <begin position="1"/>
        <end position="22"/>
    </location>
</feature>
<protein>
    <submittedName>
        <fullName evidence="2">Uncharacterized protein</fullName>
    </submittedName>
</protein>
<organism evidence="2 3">
    <name type="scientific">Deinococcus proteolyticus (strain ATCC 35074 / DSM 20540 / JCM 6276 / NBRC 101906 / NCIMB 13154 / VKM Ac-1939 / CCM 2703 / MRP)</name>
    <dbReference type="NCBI Taxonomy" id="693977"/>
    <lineage>
        <taxon>Bacteria</taxon>
        <taxon>Thermotogati</taxon>
        <taxon>Deinococcota</taxon>
        <taxon>Deinococci</taxon>
        <taxon>Deinococcales</taxon>
        <taxon>Deinococcaceae</taxon>
        <taxon>Deinococcus</taxon>
    </lineage>
</organism>
<dbReference type="OrthoDB" id="65799at2"/>
<keyword evidence="1" id="KW-0732">Signal</keyword>
<dbReference type="RefSeq" id="WP_013615980.1">
    <property type="nucleotide sequence ID" value="NC_015162.1"/>
</dbReference>
<keyword evidence="3" id="KW-1185">Reference proteome</keyword>
<name>F0RQR7_DEIPM</name>
<reference evidence="3" key="1">
    <citation type="submission" date="2011-02" db="EMBL/GenBank/DDBJ databases">
        <title>The complete sequence of plasmid2 of Deinococcus proteolyticus DSM 20540.</title>
        <authorList>
            <consortium name="US DOE Joint Genome Institute (JGI-PGF)"/>
            <person name="Lucas S."/>
            <person name="Copeland A."/>
            <person name="Lapidus A."/>
            <person name="Bruce D."/>
            <person name="Goodwin L."/>
            <person name="Pitluck S."/>
            <person name="Kyrpides N."/>
            <person name="Mavromatis K."/>
            <person name="Pagani I."/>
            <person name="Ivanova N."/>
            <person name="Ovchinnikova G."/>
            <person name="Zeytun A."/>
            <person name="Detter J.C."/>
            <person name="Han C."/>
            <person name="Land M."/>
            <person name="Hauser L."/>
            <person name="Markowitz V."/>
            <person name="Cheng J.-F."/>
            <person name="Hugenholtz P."/>
            <person name="Woyke T."/>
            <person name="Wu D."/>
            <person name="Pukall R."/>
            <person name="Steenblock K."/>
            <person name="Brambilla E."/>
            <person name="Klenk H.-P."/>
            <person name="Eisen J.A."/>
        </authorList>
    </citation>
    <scope>NUCLEOTIDE SEQUENCE [LARGE SCALE GENOMIC DNA]</scope>
    <source>
        <strain evidence="3">ATCC 35074 / DSM 20540 / JCM 6276 / NBRC 101906 / NCIMB 13154 / VKM Ac-1939 / CCM 2703 / MRP</strain>
        <plasmid evidence="3">Plasmid pDEIPR02</plasmid>
    </source>
</reference>
<dbReference type="AlphaFoldDB" id="F0RQR7"/>
<dbReference type="EMBL" id="CP002538">
    <property type="protein sequence ID" value="ADY27626.1"/>
    <property type="molecule type" value="Genomic_DNA"/>
</dbReference>
<sequence length="174" mass="18583">MTRFTSLCTALALSFVPSAACAQVSIQQVSKAVDTAGNSVIAYLPDLQNMPLAQGLKQAAQRNLPVTILTERKAHMIQGSYLLSVALSNAQTPPRPLKYAFVNLDSPAIIVIDRVNVYYGSGLITGVGPIRKGSASFAQQSLKTLEGLSAQTKNVPARVLVEERFGLSRVPAKQ</sequence>
<proteinExistence type="predicted"/>
<geneLocation type="plasmid" evidence="2 3">
    <name>pDEIPR02</name>
</geneLocation>
<accession>F0RQR7</accession>
<reference evidence="2 3" key="2">
    <citation type="journal article" date="2012" name="Stand. Genomic Sci.">
        <title>Complete genome sequence of the orange-red pigmented, radioresistant Deinococcus proteolyticus type strain (MRP(T)).</title>
        <authorList>
            <person name="Copeland A."/>
            <person name="Zeytun A."/>
            <person name="Yassawong M."/>
            <person name="Nolan M."/>
            <person name="Lucas S."/>
            <person name="Hammon N."/>
            <person name="Deshpande S."/>
            <person name="Cheng J.F."/>
            <person name="Han C."/>
            <person name="Tapia R."/>
            <person name="Goodwin L.A."/>
            <person name="Pitluck S."/>
            <person name="Mavromatis K."/>
            <person name="Liolios K."/>
            <person name="Pagani I."/>
            <person name="Ivanova N."/>
            <person name="Mikhailova N."/>
            <person name="Pati A."/>
            <person name="Chen A."/>
            <person name="Palaniappan K."/>
            <person name="Land M."/>
            <person name="Hauser L."/>
            <person name="Jeffries C.D."/>
            <person name="Brambilla E.M."/>
            <person name="Rohde M."/>
            <person name="Sikorski J."/>
            <person name="Pukall R."/>
            <person name="Goker M."/>
            <person name="Detter J.C."/>
            <person name="Woyke T."/>
            <person name="Bristow J."/>
            <person name="Eisen J.A."/>
            <person name="Markowitz V."/>
            <person name="Hugenholtz P."/>
            <person name="Kyrpides N.C."/>
            <person name="Klenk H.P."/>
            <person name="Lapidus A."/>
        </authorList>
    </citation>
    <scope>NUCLEOTIDE SEQUENCE [LARGE SCALE GENOMIC DNA]</scope>
    <source>
        <strain evidence="3">ATCC 35074 / DSM 20540 / JCM 6276 / NBRC 101906 / NCIMB 13154 / VKM Ac-1939 / CCM 2703 / MRP</strain>
        <plasmid evidence="3">Plasmid pDEIPR02</plasmid>
    </source>
</reference>
<feature type="chain" id="PRO_5003256205" evidence="1">
    <location>
        <begin position="23"/>
        <end position="174"/>
    </location>
</feature>
<evidence type="ECO:0000313" key="3">
    <source>
        <dbReference type="Proteomes" id="UP000007718"/>
    </source>
</evidence>
<dbReference type="HOGENOM" id="CLU_1537577_0_0_0"/>
<dbReference type="KEGG" id="dpt:Deipr_2509"/>
<dbReference type="SUPFAM" id="SSF56024">
    <property type="entry name" value="Phospholipase D/nuclease"/>
    <property type="match status" value="1"/>
</dbReference>
<dbReference type="Proteomes" id="UP000007718">
    <property type="component" value="Plasmid pDEIPR02"/>
</dbReference>
<evidence type="ECO:0000256" key="1">
    <source>
        <dbReference type="SAM" id="SignalP"/>
    </source>
</evidence>
<gene>
    <name evidence="2" type="ordered locus">Deipr_2509</name>
</gene>
<keyword evidence="2" id="KW-0614">Plasmid</keyword>
<evidence type="ECO:0000313" key="2">
    <source>
        <dbReference type="EMBL" id="ADY27626.1"/>
    </source>
</evidence>